<dbReference type="EMBL" id="KQ420138">
    <property type="protein sequence ID" value="KOF81166.1"/>
    <property type="molecule type" value="Genomic_DNA"/>
</dbReference>
<protein>
    <submittedName>
        <fullName evidence="1">Uncharacterized protein</fullName>
    </submittedName>
</protein>
<proteinExistence type="predicted"/>
<name>A0A0L8GVU9_OCTBM</name>
<dbReference type="AlphaFoldDB" id="A0A0L8GVU9"/>
<gene>
    <name evidence="1" type="ORF">OCBIM_22026901mg</name>
</gene>
<reference evidence="1" key="1">
    <citation type="submission" date="2015-07" db="EMBL/GenBank/DDBJ databases">
        <title>MeaNS - Measles Nucleotide Surveillance Program.</title>
        <authorList>
            <person name="Tran T."/>
            <person name="Druce J."/>
        </authorList>
    </citation>
    <scope>NUCLEOTIDE SEQUENCE</scope>
    <source>
        <strain evidence="1">UCB-OBI-ISO-001</strain>
        <tissue evidence="1">Gonad</tissue>
    </source>
</reference>
<organism evidence="1">
    <name type="scientific">Octopus bimaculoides</name>
    <name type="common">California two-spotted octopus</name>
    <dbReference type="NCBI Taxonomy" id="37653"/>
    <lineage>
        <taxon>Eukaryota</taxon>
        <taxon>Metazoa</taxon>
        <taxon>Spiralia</taxon>
        <taxon>Lophotrochozoa</taxon>
        <taxon>Mollusca</taxon>
        <taxon>Cephalopoda</taxon>
        <taxon>Coleoidea</taxon>
        <taxon>Octopodiformes</taxon>
        <taxon>Octopoda</taxon>
        <taxon>Incirrata</taxon>
        <taxon>Octopodidae</taxon>
        <taxon>Octopus</taxon>
    </lineage>
</organism>
<accession>A0A0L8GVU9</accession>
<evidence type="ECO:0000313" key="1">
    <source>
        <dbReference type="EMBL" id="KOF81166.1"/>
    </source>
</evidence>
<sequence>MYLKQPSFHMQHCHLGSIHVSFQIIYKLLAHTLRSLKSLVVIYCYEASYWYHKFRPD</sequence>